<evidence type="ECO:0000256" key="1">
    <source>
        <dbReference type="ARBA" id="ARBA00004141"/>
    </source>
</evidence>
<feature type="transmembrane region" description="Helical" evidence="6">
    <location>
        <begin position="75"/>
        <end position="98"/>
    </location>
</feature>
<keyword evidence="3 6" id="KW-0812">Transmembrane</keyword>
<dbReference type="EMBL" id="OL029559">
    <property type="protein sequence ID" value="UWK01879.1"/>
    <property type="molecule type" value="mRNA"/>
</dbReference>
<sequence>MVAMVEVQFANEPENPIPANLLIVFGLCTVLLVSVHMLALMISICILPSIEAICLTSEMGRVDPRDSPHEKMGTFIEIAWMFSNVFGLFLFLIEVAILCWVKFWEMGQPNGEPGKRAALASTIILIPVLIIFVVFAAHFYRILTRYNYERSAIQVRELENMALELDKGSVQDLPTINRVPYTIQHI</sequence>
<protein>
    <submittedName>
        <fullName evidence="7">Calcium release-activated calcium channel protein 1</fullName>
    </submittedName>
</protein>
<name>A0A977IVJ7_TETCI</name>
<dbReference type="GO" id="GO:0002115">
    <property type="term" value="P:store-operated calcium entry"/>
    <property type="evidence" value="ECO:0007669"/>
    <property type="project" value="TreeGrafter"/>
</dbReference>
<organism evidence="7">
    <name type="scientific">Tetranychus cinnabarinus</name>
    <name type="common">Carmine spider mite</name>
    <name type="synonym">Acarus cinnabarinus</name>
    <dbReference type="NCBI Taxonomy" id="93129"/>
    <lineage>
        <taxon>Eukaryota</taxon>
        <taxon>Metazoa</taxon>
        <taxon>Ecdysozoa</taxon>
        <taxon>Arthropoda</taxon>
        <taxon>Chelicerata</taxon>
        <taxon>Arachnida</taxon>
        <taxon>Acari</taxon>
        <taxon>Acariformes</taxon>
        <taxon>Trombidiformes</taxon>
        <taxon>Prostigmata</taxon>
        <taxon>Eleutherengona</taxon>
        <taxon>Raphignathae</taxon>
        <taxon>Tetranychoidea</taxon>
        <taxon>Tetranychidae</taxon>
        <taxon>Tetranychus</taxon>
    </lineage>
</organism>
<dbReference type="Pfam" id="PF07856">
    <property type="entry name" value="Orai-1"/>
    <property type="match status" value="1"/>
</dbReference>
<comment type="similarity">
    <text evidence="2">Belongs to the Orai family.</text>
</comment>
<evidence type="ECO:0000256" key="3">
    <source>
        <dbReference type="ARBA" id="ARBA00022692"/>
    </source>
</evidence>
<evidence type="ECO:0000313" key="7">
    <source>
        <dbReference type="EMBL" id="UWK01879.1"/>
    </source>
</evidence>
<dbReference type="AlphaFoldDB" id="A0A977IVJ7"/>
<dbReference type="GO" id="GO:0015279">
    <property type="term" value="F:store-operated calcium channel activity"/>
    <property type="evidence" value="ECO:0007669"/>
    <property type="project" value="TreeGrafter"/>
</dbReference>
<evidence type="ECO:0000256" key="5">
    <source>
        <dbReference type="ARBA" id="ARBA00023136"/>
    </source>
</evidence>
<dbReference type="PANTHER" id="PTHR31501">
    <property type="entry name" value="CALCIUM RELEASE-ACTIVATED CALCIUM CHANNEL PROTEIN 1"/>
    <property type="match status" value="1"/>
</dbReference>
<comment type="subcellular location">
    <subcellularLocation>
        <location evidence="1">Membrane</location>
        <topology evidence="1">Multi-pass membrane protein</topology>
    </subcellularLocation>
</comment>
<feature type="transmembrane region" description="Helical" evidence="6">
    <location>
        <begin position="21"/>
        <end position="54"/>
    </location>
</feature>
<proteinExistence type="evidence at transcript level"/>
<feature type="transmembrane region" description="Helical" evidence="6">
    <location>
        <begin position="118"/>
        <end position="140"/>
    </location>
</feature>
<dbReference type="PANTHER" id="PTHR31501:SF7">
    <property type="entry name" value="CALCIUM RELEASE-ACTIVATED CALCIUM CHANNEL PROTEIN 1"/>
    <property type="match status" value="1"/>
</dbReference>
<keyword evidence="4 6" id="KW-1133">Transmembrane helix</keyword>
<keyword evidence="5 6" id="KW-0472">Membrane</keyword>
<reference evidence="7" key="1">
    <citation type="submission" date="2021-10" db="EMBL/GenBank/DDBJ databases">
        <authorList>
            <person name="Zhou H."/>
        </authorList>
    </citation>
    <scope>NUCLEOTIDE SEQUENCE</scope>
</reference>
<evidence type="ECO:0000256" key="6">
    <source>
        <dbReference type="SAM" id="Phobius"/>
    </source>
</evidence>
<dbReference type="GO" id="GO:0016020">
    <property type="term" value="C:membrane"/>
    <property type="evidence" value="ECO:0007669"/>
    <property type="project" value="UniProtKB-SubCell"/>
</dbReference>
<evidence type="ECO:0000256" key="4">
    <source>
        <dbReference type="ARBA" id="ARBA00022989"/>
    </source>
</evidence>
<dbReference type="Gene3D" id="1.20.140.140">
    <property type="entry name" value="Calcium release-activated calcium channel protein Orai"/>
    <property type="match status" value="1"/>
</dbReference>
<dbReference type="InterPro" id="IPR012446">
    <property type="entry name" value="CRAC_channel"/>
</dbReference>
<accession>A0A977IVJ7</accession>
<evidence type="ECO:0000256" key="2">
    <source>
        <dbReference type="ARBA" id="ARBA00008062"/>
    </source>
</evidence>
<dbReference type="InterPro" id="IPR038350">
    <property type="entry name" value="Orai_sf"/>
</dbReference>